<reference evidence="3 4" key="1">
    <citation type="submission" date="2016-03" db="EMBL/GenBank/DDBJ databases">
        <authorList>
            <person name="Ploux O."/>
        </authorList>
    </citation>
    <scope>NUCLEOTIDE SEQUENCE [LARGE SCALE GENOMIC DNA]</scope>
    <source>
        <strain evidence="3 4">UAMH 11012</strain>
    </source>
</reference>
<gene>
    <name evidence="3" type="ORF">PAC_17957</name>
</gene>
<keyword evidence="1" id="KW-0472">Membrane</keyword>
<name>A0A1L7XSV6_9HELO</name>
<organism evidence="3 4">
    <name type="scientific">Phialocephala subalpina</name>
    <dbReference type="NCBI Taxonomy" id="576137"/>
    <lineage>
        <taxon>Eukaryota</taxon>
        <taxon>Fungi</taxon>
        <taxon>Dikarya</taxon>
        <taxon>Ascomycota</taxon>
        <taxon>Pezizomycotina</taxon>
        <taxon>Leotiomycetes</taxon>
        <taxon>Helotiales</taxon>
        <taxon>Mollisiaceae</taxon>
        <taxon>Phialocephala</taxon>
        <taxon>Phialocephala fortinii species complex</taxon>
    </lineage>
</organism>
<dbReference type="OrthoDB" id="3789824at2759"/>
<protein>
    <recommendedName>
        <fullName evidence="2">Heterokaryon incompatibility domain-containing protein</fullName>
    </recommendedName>
</protein>
<dbReference type="AlphaFoldDB" id="A0A1L7XSV6"/>
<dbReference type="Pfam" id="PF06985">
    <property type="entry name" value="HET"/>
    <property type="match status" value="1"/>
</dbReference>
<dbReference type="PANTHER" id="PTHR33112:SF8">
    <property type="entry name" value="HETEROKARYON INCOMPATIBILITY DOMAIN-CONTAINING PROTEIN"/>
    <property type="match status" value="1"/>
</dbReference>
<evidence type="ECO:0000313" key="4">
    <source>
        <dbReference type="Proteomes" id="UP000184330"/>
    </source>
</evidence>
<keyword evidence="1" id="KW-1133">Transmembrane helix</keyword>
<sequence>MEVDYISVRQSIRVYRASLPLGFSLLLGLCLLCSGTFGFFLWLTRGASTDGLRIFFLSVLALAATSNALFLCIPAGKLIFNVFPTLIYYAKVCIAPQRWSVRFYSNWMDVDCKPDCKTSLGTLCEQCIGLAKTSSLLTGSLWPIVPSTEERRHHNWAELRSSAENCQLCRLLRKSVKKQQRKTLDASNQETESVLSSATSQLANRTGKLFIRVSETRSITNGAQLSLRLEGDHIQDSESLSVEQGISIHGMLQMQLWETIFANQFTEILHHKCDTLPKTDSSVVTDIAKRWISDCRKHPFCNLNYPTTQDEEPFHPTRLIAVGAANDLTVRLVDGSEVPSGSCSYVALTWCWGNVMPKKLLQRDVDAKSSGCQIVWQINDLPKTFHHVIVIARRLKVQYVWIDSLCIIQDSTGDWEKEASRMGQVYAYAICVVSATASSDSAGGCFYDKERPRSPPICVLRMQRGTRKALIVRSSKSRETSISKLFRDYVECPRQAPVTSRGWIFQERILAQRIIHYCKGFVLFECNTLRASQYDPTGVRYPMKSHLRRDGAIRSEEEFARLLREDDRVIIGTRRREPIAVTGGGLMIPDGGPTEEPALVLNPNYRTLQQKRVDFLQSAALMGMRGEFQFLLTAKKAKTGQEKVEFHLAWYEIVERYSSRGLKVKTDRLAAMAGIASFVERSAGRRFVAGLWEETIAMNLLWNVTRSPQQRVTYPEGMSPPTWSWISVPGAVETQMRALFEAGSYPEIRYLVANIAIPEIISPQAPIILKAKLALKQKFDFNIHFCSTKFVWDEPDLDQHMEDLVYLPVAQLTWKSCENQTLRKQRQIHGIVLRKALTLNVYTRVGYFWDEEEGVGTSLTLLSSGERDIILQ</sequence>
<evidence type="ECO:0000313" key="3">
    <source>
        <dbReference type="EMBL" id="CZR68058.1"/>
    </source>
</evidence>
<evidence type="ECO:0000259" key="2">
    <source>
        <dbReference type="Pfam" id="PF06985"/>
    </source>
</evidence>
<keyword evidence="1" id="KW-0812">Transmembrane</keyword>
<feature type="domain" description="Heterokaryon incompatibility" evidence="2">
    <location>
        <begin position="345"/>
        <end position="507"/>
    </location>
</feature>
<dbReference type="PANTHER" id="PTHR33112">
    <property type="entry name" value="DOMAIN PROTEIN, PUTATIVE-RELATED"/>
    <property type="match status" value="1"/>
</dbReference>
<feature type="transmembrane region" description="Helical" evidence="1">
    <location>
        <begin position="20"/>
        <end position="42"/>
    </location>
</feature>
<dbReference type="EMBL" id="FJOG01000050">
    <property type="protein sequence ID" value="CZR68058.1"/>
    <property type="molecule type" value="Genomic_DNA"/>
</dbReference>
<proteinExistence type="predicted"/>
<keyword evidence="4" id="KW-1185">Reference proteome</keyword>
<dbReference type="Proteomes" id="UP000184330">
    <property type="component" value="Unassembled WGS sequence"/>
</dbReference>
<evidence type="ECO:0000256" key="1">
    <source>
        <dbReference type="SAM" id="Phobius"/>
    </source>
</evidence>
<feature type="transmembrane region" description="Helical" evidence="1">
    <location>
        <begin position="54"/>
        <end position="76"/>
    </location>
</feature>
<accession>A0A1L7XSV6</accession>
<dbReference type="InterPro" id="IPR010730">
    <property type="entry name" value="HET"/>
</dbReference>